<proteinExistence type="predicted"/>
<feature type="non-terminal residue" evidence="2">
    <location>
        <position position="189"/>
    </location>
</feature>
<dbReference type="AlphaFoldDB" id="A0A7C0Z966"/>
<gene>
    <name evidence="2" type="ORF">ENF18_02320</name>
</gene>
<feature type="chain" id="PRO_5028439344" description="VWA domain-containing protein" evidence="1">
    <location>
        <begin position="22"/>
        <end position="189"/>
    </location>
</feature>
<dbReference type="Proteomes" id="UP000885847">
    <property type="component" value="Unassembled WGS sequence"/>
</dbReference>
<keyword evidence="1" id="KW-0732">Signal</keyword>
<evidence type="ECO:0008006" key="3">
    <source>
        <dbReference type="Google" id="ProtNLM"/>
    </source>
</evidence>
<name>A0A7C0Z966_UNCW3</name>
<reference evidence="2" key="1">
    <citation type="journal article" date="2020" name="mSystems">
        <title>Genome- and Community-Level Interaction Insights into Carbon Utilization and Element Cycling Functions of Hydrothermarchaeota in Hydrothermal Sediment.</title>
        <authorList>
            <person name="Zhou Z."/>
            <person name="Liu Y."/>
            <person name="Xu W."/>
            <person name="Pan J."/>
            <person name="Luo Z.H."/>
            <person name="Li M."/>
        </authorList>
    </citation>
    <scope>NUCLEOTIDE SEQUENCE [LARGE SCALE GENOMIC DNA]</scope>
    <source>
        <strain evidence="2">HyVt-102</strain>
    </source>
</reference>
<evidence type="ECO:0000256" key="1">
    <source>
        <dbReference type="SAM" id="SignalP"/>
    </source>
</evidence>
<evidence type="ECO:0000313" key="2">
    <source>
        <dbReference type="EMBL" id="HDI82610.1"/>
    </source>
</evidence>
<organism evidence="2">
    <name type="scientific">candidate division WOR-3 bacterium</name>
    <dbReference type="NCBI Taxonomy" id="2052148"/>
    <lineage>
        <taxon>Bacteria</taxon>
        <taxon>Bacteria division WOR-3</taxon>
    </lineage>
</organism>
<sequence length="189" mass="21943">MLKRLSILSLLFVPFMLNLSAYEDGDEEFFTSFHAPDVLIILDSSGSMSWNMNGSATYGDGTVGGDFYYRGNFVPHPFYGYAHDWYGSGQTQRYGDLSRMHIVKAAMETTLVRISGTFRWGLATFYQRHRGHTSTWYRAWYYDSRWRTYYPPVQWQGSMTTYAVDQCMIRVPISNAQGQNQSHINQIMR</sequence>
<protein>
    <recommendedName>
        <fullName evidence="3">VWA domain-containing protein</fullName>
    </recommendedName>
</protein>
<dbReference type="EMBL" id="DQWE01000103">
    <property type="protein sequence ID" value="HDI82610.1"/>
    <property type="molecule type" value="Genomic_DNA"/>
</dbReference>
<accession>A0A7C0Z966</accession>
<feature type="signal peptide" evidence="1">
    <location>
        <begin position="1"/>
        <end position="21"/>
    </location>
</feature>
<comment type="caution">
    <text evidence="2">The sequence shown here is derived from an EMBL/GenBank/DDBJ whole genome shotgun (WGS) entry which is preliminary data.</text>
</comment>